<reference evidence="1 2" key="1">
    <citation type="journal article" date="2021" name="Plant Biotechnol. J.">
        <title>Multi-omics assisted identification of the key and species-specific regulatory components of drought-tolerant mechanisms in Gossypium stocksii.</title>
        <authorList>
            <person name="Yu D."/>
            <person name="Ke L."/>
            <person name="Zhang D."/>
            <person name="Wu Y."/>
            <person name="Sun Y."/>
            <person name="Mei J."/>
            <person name="Sun J."/>
            <person name="Sun Y."/>
        </authorList>
    </citation>
    <scope>NUCLEOTIDE SEQUENCE [LARGE SCALE GENOMIC DNA]</scope>
    <source>
        <strain evidence="2">cv. E1</strain>
        <tissue evidence="1">Leaf</tissue>
    </source>
</reference>
<organism evidence="1 2">
    <name type="scientific">Gossypium stocksii</name>
    <dbReference type="NCBI Taxonomy" id="47602"/>
    <lineage>
        <taxon>Eukaryota</taxon>
        <taxon>Viridiplantae</taxon>
        <taxon>Streptophyta</taxon>
        <taxon>Embryophyta</taxon>
        <taxon>Tracheophyta</taxon>
        <taxon>Spermatophyta</taxon>
        <taxon>Magnoliopsida</taxon>
        <taxon>eudicotyledons</taxon>
        <taxon>Gunneridae</taxon>
        <taxon>Pentapetalae</taxon>
        <taxon>rosids</taxon>
        <taxon>malvids</taxon>
        <taxon>Malvales</taxon>
        <taxon>Malvaceae</taxon>
        <taxon>Malvoideae</taxon>
        <taxon>Gossypium</taxon>
    </lineage>
</organism>
<evidence type="ECO:0000313" key="1">
    <source>
        <dbReference type="EMBL" id="KAH1047202.1"/>
    </source>
</evidence>
<proteinExistence type="predicted"/>
<dbReference type="Proteomes" id="UP000828251">
    <property type="component" value="Unassembled WGS sequence"/>
</dbReference>
<dbReference type="AlphaFoldDB" id="A0A9D3UL13"/>
<sequence length="112" mass="12106">MVLVSYDEKGGTKVLSAIQLAKDVLCGRNIDLIELCATKTPLEMIEAQKTYMKPVESLVALPAMKEVGCASNFVSEVVIPELARIPKVNSIFNVGMSKPSCVVKEIPIKGLN</sequence>
<protein>
    <submittedName>
        <fullName evidence="1">Uncharacterized protein</fullName>
    </submittedName>
</protein>
<comment type="caution">
    <text evidence="1">The sequence shown here is derived from an EMBL/GenBank/DDBJ whole genome shotgun (WGS) entry which is preliminary data.</text>
</comment>
<evidence type="ECO:0000313" key="2">
    <source>
        <dbReference type="Proteomes" id="UP000828251"/>
    </source>
</evidence>
<keyword evidence="2" id="KW-1185">Reference proteome</keyword>
<dbReference type="EMBL" id="JAIQCV010000011">
    <property type="protein sequence ID" value="KAH1047202.1"/>
    <property type="molecule type" value="Genomic_DNA"/>
</dbReference>
<accession>A0A9D3UL13</accession>
<name>A0A9D3UL13_9ROSI</name>
<gene>
    <name evidence="1" type="ORF">J1N35_037986</name>
</gene>